<proteinExistence type="predicted"/>
<evidence type="ECO:0000313" key="2">
    <source>
        <dbReference type="EMBL" id="MEU7072868.1"/>
    </source>
</evidence>
<feature type="compositionally biased region" description="Low complexity" evidence="1">
    <location>
        <begin position="606"/>
        <end position="617"/>
    </location>
</feature>
<organism evidence="2 3">
    <name type="scientific">Streptomyces narbonensis</name>
    <dbReference type="NCBI Taxonomy" id="67333"/>
    <lineage>
        <taxon>Bacteria</taxon>
        <taxon>Bacillati</taxon>
        <taxon>Actinomycetota</taxon>
        <taxon>Actinomycetes</taxon>
        <taxon>Kitasatosporales</taxon>
        <taxon>Streptomycetaceae</taxon>
        <taxon>Streptomyces</taxon>
    </lineage>
</organism>
<reference evidence="2 3" key="1">
    <citation type="submission" date="2024-06" db="EMBL/GenBank/DDBJ databases">
        <title>The Natural Products Discovery Center: Release of the First 8490 Sequenced Strains for Exploring Actinobacteria Biosynthetic Diversity.</title>
        <authorList>
            <person name="Kalkreuter E."/>
            <person name="Kautsar S.A."/>
            <person name="Yang D."/>
            <person name="Bader C.D."/>
            <person name="Teijaro C.N."/>
            <person name="Fluegel L."/>
            <person name="Davis C.M."/>
            <person name="Simpson J.R."/>
            <person name="Lauterbach L."/>
            <person name="Steele A.D."/>
            <person name="Gui C."/>
            <person name="Meng S."/>
            <person name="Li G."/>
            <person name="Viehrig K."/>
            <person name="Ye F."/>
            <person name="Su P."/>
            <person name="Kiefer A.F."/>
            <person name="Nichols A."/>
            <person name="Cepeda A.J."/>
            <person name="Yan W."/>
            <person name="Fan B."/>
            <person name="Jiang Y."/>
            <person name="Adhikari A."/>
            <person name="Zheng C.-J."/>
            <person name="Schuster L."/>
            <person name="Cowan T.M."/>
            <person name="Smanski M.J."/>
            <person name="Chevrette M.G."/>
            <person name="De Carvalho L.P.S."/>
            <person name="Shen B."/>
        </authorList>
    </citation>
    <scope>NUCLEOTIDE SEQUENCE [LARGE SCALE GENOMIC DNA]</scope>
    <source>
        <strain evidence="2 3">NPDC045974</strain>
    </source>
</reference>
<feature type="region of interest" description="Disordered" evidence="1">
    <location>
        <begin position="525"/>
        <end position="544"/>
    </location>
</feature>
<dbReference type="Proteomes" id="UP001551329">
    <property type="component" value="Unassembled WGS sequence"/>
</dbReference>
<feature type="region of interest" description="Disordered" evidence="1">
    <location>
        <begin position="582"/>
        <end position="617"/>
    </location>
</feature>
<accession>A0ABV3CDK2</accession>
<evidence type="ECO:0000313" key="3">
    <source>
        <dbReference type="Proteomes" id="UP001551329"/>
    </source>
</evidence>
<comment type="caution">
    <text evidence="2">The sequence shown here is derived from an EMBL/GenBank/DDBJ whole genome shotgun (WGS) entry which is preliminary data.</text>
</comment>
<name>A0ABV3CDK2_9ACTN</name>
<dbReference type="EMBL" id="JBEZAE010000015">
    <property type="protein sequence ID" value="MEU7072868.1"/>
    <property type="molecule type" value="Genomic_DNA"/>
</dbReference>
<gene>
    <name evidence="2" type="ORF">AB0A88_22360</name>
</gene>
<keyword evidence="3" id="KW-1185">Reference proteome</keyword>
<protein>
    <submittedName>
        <fullName evidence="2">Uncharacterized protein</fullName>
    </submittedName>
</protein>
<evidence type="ECO:0000256" key="1">
    <source>
        <dbReference type="SAM" id="MobiDB-lite"/>
    </source>
</evidence>
<sequence>MLRIRHSICNVVIVARCVMPATSNSSHPGRDDMYPNMPELSESELLAIAARAAKRTPVAPNDILILTELQLKLYRDLHSAVRQTVQPPVPAEIPSASFERVRGAIDAILAEEEELAVFRQMYDHLANAALGDQRVADHLLELSGVQRGPGGGFVKRMLRFAATDAYPNTVQMLVVDFLEAADEQTLRAVFAQLAGMEWALDPDDRHQRTILDTPDFVGDMDDEIHRFRELGLVPGEATPGRSLTRTDDAAWSTPDEHRIRTWRRRYVEAHRQSLDWARAKTEVYRRERERLAPYGHPDGLEAAVVTQLRQEADRAASARLFQIGDSLGQMALRRVVRRAEKKTTPFDPAHLPASRGMLFLDAPLALPNGRRIIGYVWGPWSPRAEEGWFLLRPDRLLEPVETACDDAPWTWVTALTCDEALLSLPFSPYETLLARPGEILDAETRLRDPDAPERYRSGWGRQGNQELMLRHVRALWELLTQHKRSTVRVLAHQVHQLKPSKREAERRRGISDSGRVENWWVDPDAGERFREQQPSAPREGGTGRTLTVRYWRDEHERQQCPNSHLHAALETEKAGSCPHYEITIPEHPVGPVDAPWSDRLRRARLRPSAPRRSGANA</sequence>
<dbReference type="RefSeq" id="WP_358476146.1">
    <property type="nucleotide sequence ID" value="NZ_JBEZAE010000015.1"/>
</dbReference>